<dbReference type="OrthoDB" id="3335931at2759"/>
<evidence type="ECO:0000256" key="2">
    <source>
        <dbReference type="ARBA" id="ARBA00022723"/>
    </source>
</evidence>
<evidence type="ECO:0000313" key="8">
    <source>
        <dbReference type="Proteomes" id="UP000653565"/>
    </source>
</evidence>
<gene>
    <name evidence="7" type="ORF">CNMCM6805_009409</name>
</gene>
<keyword evidence="8" id="KW-1185">Reference proteome</keyword>
<comment type="cofactor">
    <cofactor evidence="1">
        <name>Zn(2+)</name>
        <dbReference type="ChEBI" id="CHEBI:29105"/>
    </cofactor>
</comment>
<keyword evidence="2" id="KW-0479">Metal-binding</keyword>
<evidence type="ECO:0000259" key="6">
    <source>
        <dbReference type="Pfam" id="PF18089"/>
    </source>
</evidence>
<dbReference type="GO" id="GO:0016787">
    <property type="term" value="F:hydrolase activity"/>
    <property type="evidence" value="ECO:0007669"/>
    <property type="project" value="UniProtKB-KW"/>
</dbReference>
<reference evidence="7" key="1">
    <citation type="journal article" date="2020" name="bioRxiv">
        <title>Genomic and phenotypic heterogeneity of clinical isolates of the human pathogens Aspergillus fumigatus, Aspergillus lentulus and Aspergillus fumigatiaffinis.</title>
        <authorList>
            <person name="dos Santos R.A.C."/>
            <person name="Steenwyk J.L."/>
            <person name="Rivero-Menendez O."/>
            <person name="Mead M.E."/>
            <person name="Silva L.P."/>
            <person name="Bastos R.W."/>
            <person name="Alastruey-Izquierdo A."/>
            <person name="Goldman G.H."/>
            <person name="Rokas A."/>
        </authorList>
    </citation>
    <scope>NUCLEOTIDE SEQUENCE</scope>
    <source>
        <strain evidence="7">CNM-CM6805</strain>
    </source>
</reference>
<accession>A0A8H4H290</accession>
<evidence type="ECO:0000256" key="4">
    <source>
        <dbReference type="ARBA" id="ARBA00022833"/>
    </source>
</evidence>
<evidence type="ECO:0000256" key="5">
    <source>
        <dbReference type="SAM" id="SignalP"/>
    </source>
</evidence>
<keyword evidence="4" id="KW-0862">Zinc</keyword>
<feature type="signal peptide" evidence="5">
    <location>
        <begin position="1"/>
        <end position="17"/>
    </location>
</feature>
<dbReference type="GO" id="GO:0046872">
    <property type="term" value="F:metal ion binding"/>
    <property type="evidence" value="ECO:0007669"/>
    <property type="project" value="UniProtKB-KW"/>
</dbReference>
<evidence type="ECO:0000256" key="1">
    <source>
        <dbReference type="ARBA" id="ARBA00001947"/>
    </source>
</evidence>
<feature type="domain" description="DAPG hydrolase PhiG" evidence="6">
    <location>
        <begin position="111"/>
        <end position="265"/>
    </location>
</feature>
<evidence type="ECO:0000313" key="7">
    <source>
        <dbReference type="EMBL" id="KAF4233193.1"/>
    </source>
</evidence>
<dbReference type="EMBL" id="JAAAPX010000081">
    <property type="protein sequence ID" value="KAF4233193.1"/>
    <property type="molecule type" value="Genomic_DNA"/>
</dbReference>
<evidence type="ECO:0000256" key="3">
    <source>
        <dbReference type="ARBA" id="ARBA00022801"/>
    </source>
</evidence>
<keyword evidence="3" id="KW-0378">Hydrolase</keyword>
<keyword evidence="5" id="KW-0732">Signal</keyword>
<dbReference type="Proteomes" id="UP000653565">
    <property type="component" value="Unassembled WGS sequence"/>
</dbReference>
<dbReference type="InterPro" id="IPR041526">
    <property type="entry name" value="DAPG_hydrolase"/>
</dbReference>
<comment type="caution">
    <text evidence="7">The sequence shown here is derived from an EMBL/GenBank/DDBJ whole genome shotgun (WGS) entry which is preliminary data.</text>
</comment>
<organism evidence="7 8">
    <name type="scientific">Aspergillus fumigatiaffinis</name>
    <dbReference type="NCBI Taxonomy" id="340414"/>
    <lineage>
        <taxon>Eukaryota</taxon>
        <taxon>Fungi</taxon>
        <taxon>Dikarya</taxon>
        <taxon>Ascomycota</taxon>
        <taxon>Pezizomycotina</taxon>
        <taxon>Eurotiomycetes</taxon>
        <taxon>Eurotiomycetidae</taxon>
        <taxon>Eurotiales</taxon>
        <taxon>Aspergillaceae</taxon>
        <taxon>Aspergillus</taxon>
        <taxon>Aspergillus subgen. Fumigati</taxon>
    </lineage>
</organism>
<sequence length="300" mass="33990">MVSSALNLLLFSGLALGSLVDRRQLAPAVSTASSNAQVTLLSEVHNISKNRASLNSDASTYYLGYREEDFAKPYAKFWNPNVPELSDETQKGISSSPHASKLTFTANEAAKIMLEPGYLQMENGYAIDDNGTVMVAVRSEIPQVTGEMYDWWFGWHTTESARYKLWNPVAHQYAYRKPDSEDWSNKTYAERYWGMVSWIDEFVGNSAAKLSIEFIPPSELGVDTAKWAETEYVSEGFDNISYLLHQVRRKPDGYRELRSRFWIAHGTPQLGHDLAVHCFTEMTHLGTFLPELFAEFKDTV</sequence>
<dbReference type="Pfam" id="PF18089">
    <property type="entry name" value="DAPG_hydrolase"/>
    <property type="match status" value="1"/>
</dbReference>
<feature type="chain" id="PRO_5044155136" description="DAPG hydrolase PhiG domain-containing protein" evidence="5">
    <location>
        <begin position="18"/>
        <end position="300"/>
    </location>
</feature>
<name>A0A8H4H290_9EURO</name>
<protein>
    <recommendedName>
        <fullName evidence="6">DAPG hydrolase PhiG domain-containing protein</fullName>
    </recommendedName>
</protein>
<reference evidence="7" key="2">
    <citation type="submission" date="2020-04" db="EMBL/GenBank/DDBJ databases">
        <authorList>
            <person name="Santos R.A.C."/>
            <person name="Steenwyk J.L."/>
            <person name="Rivero-Menendez O."/>
            <person name="Mead M.E."/>
            <person name="Silva L.P."/>
            <person name="Bastos R.W."/>
            <person name="Alastruey-Izquierdo A."/>
            <person name="Goldman G.H."/>
            <person name="Rokas A."/>
        </authorList>
    </citation>
    <scope>NUCLEOTIDE SEQUENCE</scope>
    <source>
        <strain evidence="7">CNM-CM6805</strain>
    </source>
</reference>
<proteinExistence type="predicted"/>
<dbReference type="AlphaFoldDB" id="A0A8H4H290"/>